<keyword evidence="1" id="KW-0472">Membrane</keyword>
<dbReference type="Proteomes" id="UP001492380">
    <property type="component" value="Unassembled WGS sequence"/>
</dbReference>
<keyword evidence="3" id="KW-1185">Reference proteome</keyword>
<dbReference type="EMBL" id="JBBWRZ010000001">
    <property type="protein sequence ID" value="KAK8247507.1"/>
    <property type="molecule type" value="Genomic_DNA"/>
</dbReference>
<evidence type="ECO:0000256" key="1">
    <source>
        <dbReference type="SAM" id="Phobius"/>
    </source>
</evidence>
<comment type="caution">
    <text evidence="2">The sequence shown here is derived from an EMBL/GenBank/DDBJ whole genome shotgun (WGS) entry which is preliminary data.</text>
</comment>
<sequence length="108" mass="12168">MVIMWILVVALAFCFPVWMCTVQYSTVLATDHGIHRMWSYMYTHPCTHVSIILLLVGGVSIWFILTLAFTGDCPSVVGHLLGVFSLFFPFFFFPLVRSIITTTTTLGT</sequence>
<name>A0ABR1Z5M4_9PEZI</name>
<organism evidence="2 3">
    <name type="scientific">Phyllosticta capitalensis</name>
    <dbReference type="NCBI Taxonomy" id="121624"/>
    <lineage>
        <taxon>Eukaryota</taxon>
        <taxon>Fungi</taxon>
        <taxon>Dikarya</taxon>
        <taxon>Ascomycota</taxon>
        <taxon>Pezizomycotina</taxon>
        <taxon>Dothideomycetes</taxon>
        <taxon>Dothideomycetes incertae sedis</taxon>
        <taxon>Botryosphaeriales</taxon>
        <taxon>Phyllostictaceae</taxon>
        <taxon>Phyllosticta</taxon>
    </lineage>
</organism>
<feature type="transmembrane region" description="Helical" evidence="1">
    <location>
        <begin position="76"/>
        <end position="96"/>
    </location>
</feature>
<proteinExistence type="predicted"/>
<reference evidence="2 3" key="1">
    <citation type="submission" date="2024-04" db="EMBL/GenBank/DDBJ databases">
        <title>Phyllosticta paracitricarpa is synonymous to the EU quarantine fungus P. citricarpa based on phylogenomic analyses.</title>
        <authorList>
            <consortium name="Lawrence Berkeley National Laboratory"/>
            <person name="Van Ingen-Buijs V.A."/>
            <person name="Van Westerhoven A.C."/>
            <person name="Haridas S."/>
            <person name="Skiadas P."/>
            <person name="Martin F."/>
            <person name="Groenewald J.Z."/>
            <person name="Crous P.W."/>
            <person name="Seidl M.F."/>
        </authorList>
    </citation>
    <scope>NUCLEOTIDE SEQUENCE [LARGE SCALE GENOMIC DNA]</scope>
    <source>
        <strain evidence="2 3">CBS 123374</strain>
    </source>
</reference>
<keyword evidence="1" id="KW-1133">Transmembrane helix</keyword>
<gene>
    <name evidence="2" type="ORF">HDK90DRAFT_474568</name>
</gene>
<feature type="transmembrane region" description="Helical" evidence="1">
    <location>
        <begin position="49"/>
        <end position="70"/>
    </location>
</feature>
<keyword evidence="1" id="KW-0812">Transmembrane</keyword>
<accession>A0ABR1Z5M4</accession>
<protein>
    <submittedName>
        <fullName evidence="2">Uncharacterized protein</fullName>
    </submittedName>
</protein>
<evidence type="ECO:0000313" key="3">
    <source>
        <dbReference type="Proteomes" id="UP001492380"/>
    </source>
</evidence>
<feature type="transmembrane region" description="Helical" evidence="1">
    <location>
        <begin position="6"/>
        <end position="28"/>
    </location>
</feature>
<evidence type="ECO:0000313" key="2">
    <source>
        <dbReference type="EMBL" id="KAK8247507.1"/>
    </source>
</evidence>